<sequence>MEMPRLRISTVGGGDSVPALALLTRLAGALDASLTVRLDDDDSTFVFTPHHRPHPDEASEDGRSSAA</sequence>
<keyword evidence="3" id="KW-1185">Reference proteome</keyword>
<evidence type="ECO:0000256" key="1">
    <source>
        <dbReference type="SAM" id="MobiDB-lite"/>
    </source>
</evidence>
<reference evidence="3" key="2">
    <citation type="submission" date="2016-04" db="EMBL/GenBank/DDBJ databases">
        <title>Planomonospora sphaerica JCM9374 whole genome shotgun sequence.</title>
        <authorList>
            <person name="Suzuki T."/>
            <person name="Dohra H."/>
            <person name="Kodani S."/>
        </authorList>
    </citation>
    <scope>NUCLEOTIDE SEQUENCE [LARGE SCALE GENOMIC DNA]</scope>
    <source>
        <strain evidence="3">JCM 9374</strain>
    </source>
</reference>
<organism evidence="2 3">
    <name type="scientific">Planomonospora sphaerica</name>
    <dbReference type="NCBI Taxonomy" id="161355"/>
    <lineage>
        <taxon>Bacteria</taxon>
        <taxon>Bacillati</taxon>
        <taxon>Actinomycetota</taxon>
        <taxon>Actinomycetes</taxon>
        <taxon>Streptosporangiales</taxon>
        <taxon>Streptosporangiaceae</taxon>
        <taxon>Planomonospora</taxon>
    </lineage>
</organism>
<keyword evidence="2" id="KW-0238">DNA-binding</keyword>
<dbReference type="RefSeq" id="WP_153054078.1">
    <property type="nucleotide sequence ID" value="NZ_BDCX01000002.1"/>
</dbReference>
<feature type="compositionally biased region" description="Basic and acidic residues" evidence="1">
    <location>
        <begin position="54"/>
        <end position="67"/>
    </location>
</feature>
<dbReference type="Proteomes" id="UP000077701">
    <property type="component" value="Unassembled WGS sequence"/>
</dbReference>
<dbReference type="OrthoDB" id="6401124at2"/>
<reference evidence="2 3" key="1">
    <citation type="journal article" date="2016" name="Genome Announc.">
        <title>Draft Genome Sequence of Planomonospora sphaerica JCM9374, a Rare Actinomycete.</title>
        <authorList>
            <person name="Dohra H."/>
            <person name="Suzuki T."/>
            <person name="Inoue Y."/>
            <person name="Kodani S."/>
        </authorList>
    </citation>
    <scope>NUCLEOTIDE SEQUENCE [LARGE SCALE GENOMIC DNA]</scope>
    <source>
        <strain evidence="2 3">JCM 9374</strain>
    </source>
</reference>
<feature type="region of interest" description="Disordered" evidence="1">
    <location>
        <begin position="46"/>
        <end position="67"/>
    </location>
</feature>
<name>A0A171BJ22_9ACTN</name>
<evidence type="ECO:0000313" key="2">
    <source>
        <dbReference type="EMBL" id="GAT65175.1"/>
    </source>
</evidence>
<accession>A0A171BJ22</accession>
<dbReference type="GO" id="GO:0003677">
    <property type="term" value="F:DNA binding"/>
    <property type="evidence" value="ECO:0007669"/>
    <property type="project" value="UniProtKB-KW"/>
</dbReference>
<protein>
    <submittedName>
        <fullName evidence="2">DNA-binding protein</fullName>
    </submittedName>
</protein>
<comment type="caution">
    <text evidence="2">The sequence shown here is derived from an EMBL/GenBank/DDBJ whole genome shotgun (WGS) entry which is preliminary data.</text>
</comment>
<dbReference type="STRING" id="161355.PS9374_00807"/>
<dbReference type="EMBL" id="BDCX01000002">
    <property type="protein sequence ID" value="GAT65175.1"/>
    <property type="molecule type" value="Genomic_DNA"/>
</dbReference>
<proteinExistence type="predicted"/>
<evidence type="ECO:0000313" key="3">
    <source>
        <dbReference type="Proteomes" id="UP000077701"/>
    </source>
</evidence>
<gene>
    <name evidence="2" type="ORF">PS9374_00807</name>
</gene>
<dbReference type="AlphaFoldDB" id="A0A171BJ22"/>